<dbReference type="SMART" id="SM00267">
    <property type="entry name" value="GGDEF"/>
    <property type="match status" value="1"/>
</dbReference>
<feature type="transmembrane region" description="Helical" evidence="1">
    <location>
        <begin position="30"/>
        <end position="47"/>
    </location>
</feature>
<feature type="transmembrane region" description="Helical" evidence="1">
    <location>
        <begin position="67"/>
        <end position="86"/>
    </location>
</feature>
<evidence type="ECO:0000259" key="5">
    <source>
        <dbReference type="PROSITE" id="PS50887"/>
    </source>
</evidence>
<dbReference type="InterPro" id="IPR043128">
    <property type="entry name" value="Rev_trsase/Diguanyl_cyclase"/>
</dbReference>
<dbReference type="SUPFAM" id="SSF141868">
    <property type="entry name" value="EAL domain-like"/>
    <property type="match status" value="1"/>
</dbReference>
<dbReference type="CDD" id="cd01949">
    <property type="entry name" value="GGDEF"/>
    <property type="match status" value="1"/>
</dbReference>
<dbReference type="Gene3D" id="3.30.450.20">
    <property type="entry name" value="PAS domain"/>
    <property type="match status" value="1"/>
</dbReference>
<dbReference type="InterPro" id="IPR035965">
    <property type="entry name" value="PAS-like_dom_sf"/>
</dbReference>
<dbReference type="CDD" id="cd00130">
    <property type="entry name" value="PAS"/>
    <property type="match status" value="1"/>
</dbReference>
<dbReference type="EMBL" id="LQXD01000126">
    <property type="protein sequence ID" value="OIJ12723.1"/>
    <property type="molecule type" value="Genomic_DNA"/>
</dbReference>
<dbReference type="Pfam" id="PF00563">
    <property type="entry name" value="EAL"/>
    <property type="match status" value="1"/>
</dbReference>
<keyword evidence="1" id="KW-1133">Transmembrane helix</keyword>
<dbReference type="CDD" id="cd01948">
    <property type="entry name" value="EAL"/>
    <property type="match status" value="1"/>
</dbReference>
<dbReference type="PANTHER" id="PTHR44757:SF2">
    <property type="entry name" value="BIOFILM ARCHITECTURE MAINTENANCE PROTEIN MBAA"/>
    <property type="match status" value="1"/>
</dbReference>
<feature type="domain" description="PAC" evidence="3">
    <location>
        <begin position="197"/>
        <end position="249"/>
    </location>
</feature>
<keyword evidence="8" id="KW-1185">Reference proteome</keyword>
<dbReference type="FunFam" id="3.20.20.450:FF:000001">
    <property type="entry name" value="Cyclic di-GMP phosphodiesterase yahA"/>
    <property type="match status" value="1"/>
</dbReference>
<accession>A0A1S2LKX4</accession>
<dbReference type="InterPro" id="IPR035919">
    <property type="entry name" value="EAL_sf"/>
</dbReference>
<evidence type="ECO:0000313" key="7">
    <source>
        <dbReference type="EMBL" id="QOY34260.1"/>
    </source>
</evidence>
<reference evidence="7 8" key="3">
    <citation type="journal article" date="2019" name="Int. J. Syst. Evol. Microbiol.">
        <title>Anaerobacillus isosaccharinicus sp. nov., an alkaliphilic bacterium which degrades isosaccharinic acid.</title>
        <authorList>
            <person name="Bassil N.M."/>
            <person name="Lloyd J.R."/>
        </authorList>
    </citation>
    <scope>NUCLEOTIDE SEQUENCE [LARGE SCALE GENOMIC DNA]</scope>
    <source>
        <strain evidence="7 8">NB2006</strain>
    </source>
</reference>
<dbReference type="InterPro" id="IPR000160">
    <property type="entry name" value="GGDEF_dom"/>
</dbReference>
<reference evidence="7" key="4">
    <citation type="submission" date="2020-10" db="EMBL/GenBank/DDBJ databases">
        <authorList>
            <person name="Bassil N.M."/>
            <person name="Lloyd J.R."/>
        </authorList>
    </citation>
    <scope>NUCLEOTIDE SEQUENCE</scope>
    <source>
        <strain evidence="7">NB2006</strain>
    </source>
</reference>
<protein>
    <submittedName>
        <fullName evidence="7">EAL domain-containing protein</fullName>
    </submittedName>
</protein>
<dbReference type="PROSITE" id="PS50887">
    <property type="entry name" value="GGDEF"/>
    <property type="match status" value="1"/>
</dbReference>
<dbReference type="InterPro" id="IPR000014">
    <property type="entry name" value="PAS"/>
</dbReference>
<dbReference type="PROSITE" id="PS50113">
    <property type="entry name" value="PAC"/>
    <property type="match status" value="1"/>
</dbReference>
<sequence>MKTNWKNNGIYKSLSPYIKNPEQIKPGKEALMISIVYLTFGILWIYLTDQLMYRLISDPTLYRNYELYKGALYVFLTTLLIYSLIWKRINMFNQAISTVIEASADIKQSNKELSIAKEELSFQIKFTENIVDAANVIIAVWDEDGKVKKINPYGEKTLGFTSGELHNRKWIDVLVPYENREKLNSELQNNNGGLGLKDFHTELLTKSGERVTILWNSNLINDQAGSRVEIVSVGTNITERIAMEKRLYHQAYYDSLTTLPNRVMLEQEINNLINEETNPRFTVIHIDIDNFKYINDILGHQTGDLFLKYAANKLKEELGNDHFIARQVGDEFAVLLKGVADQKEVTEVIEKLIGNFEGLWKFHHHEFFVSICAGISTYPKNGQDVTTIIKNANMAMYLAKKEGKGKYVFYKNDFLKANIKTVNMANRLKNALDSEHLTLYYQPQVNFITGEIIGVEALVRWIDPERGFVPPIEFIPLAEETGQIYKVERWIFKTALEQKQKWEQNGLKHIKVAINLSSKTLTSDVNFRKLESLLEAYNVDYSTIVLEITETAIITDIHSAIRRLEILTKKGINIALDDFGTGYSSLSYLRNVPLNVIKLDRSFINSIQENGRELLIIKAILSLCKDLNYEVVAEGIETKEQLQFLQKQQCTIGQGYLFSKPIPIEILEPQLKSLTIK</sequence>
<evidence type="ECO:0000259" key="2">
    <source>
        <dbReference type="PROSITE" id="PS50112"/>
    </source>
</evidence>
<dbReference type="Gene3D" id="3.30.70.270">
    <property type="match status" value="1"/>
</dbReference>
<feature type="domain" description="PAS" evidence="2">
    <location>
        <begin position="123"/>
        <end position="189"/>
    </location>
</feature>
<dbReference type="PANTHER" id="PTHR44757">
    <property type="entry name" value="DIGUANYLATE CYCLASE DGCP"/>
    <property type="match status" value="1"/>
</dbReference>
<keyword evidence="1" id="KW-0812">Transmembrane</keyword>
<feature type="domain" description="GGDEF" evidence="5">
    <location>
        <begin position="279"/>
        <end position="412"/>
    </location>
</feature>
<dbReference type="InterPro" id="IPR013767">
    <property type="entry name" value="PAS_fold"/>
</dbReference>
<evidence type="ECO:0000259" key="4">
    <source>
        <dbReference type="PROSITE" id="PS50883"/>
    </source>
</evidence>
<dbReference type="InterPro" id="IPR029787">
    <property type="entry name" value="Nucleotide_cyclase"/>
</dbReference>
<dbReference type="SUPFAM" id="SSF55785">
    <property type="entry name" value="PYP-like sensor domain (PAS domain)"/>
    <property type="match status" value="1"/>
</dbReference>
<organism evidence="6 8">
    <name type="scientific">Anaerobacillus isosaccharinicus</name>
    <dbReference type="NCBI Taxonomy" id="1532552"/>
    <lineage>
        <taxon>Bacteria</taxon>
        <taxon>Bacillati</taxon>
        <taxon>Bacillota</taxon>
        <taxon>Bacilli</taxon>
        <taxon>Bacillales</taxon>
        <taxon>Bacillaceae</taxon>
        <taxon>Anaerobacillus</taxon>
    </lineage>
</organism>
<feature type="domain" description="EAL" evidence="4">
    <location>
        <begin position="421"/>
        <end position="675"/>
    </location>
</feature>
<dbReference type="PROSITE" id="PS50112">
    <property type="entry name" value="PAS"/>
    <property type="match status" value="1"/>
</dbReference>
<dbReference type="Pfam" id="PF00989">
    <property type="entry name" value="PAS"/>
    <property type="match status" value="1"/>
</dbReference>
<dbReference type="InterPro" id="IPR001633">
    <property type="entry name" value="EAL_dom"/>
</dbReference>
<keyword evidence="1" id="KW-0472">Membrane</keyword>
<dbReference type="Pfam" id="PF00990">
    <property type="entry name" value="GGDEF"/>
    <property type="match status" value="1"/>
</dbReference>
<name>A0A1S2LKX4_9BACI</name>
<reference evidence="6 8" key="1">
    <citation type="submission" date="2016-10" db="EMBL/GenBank/DDBJ databases">
        <title>Draft genome sequences of four alkaliphilic bacteria belonging to the Anaerobacillus genus.</title>
        <authorList>
            <person name="Bassil N.M."/>
            <person name="Lloyd J.R."/>
        </authorList>
    </citation>
    <scope>NUCLEOTIDE SEQUENCE [LARGE SCALE GENOMIC DNA]</scope>
    <source>
        <strain evidence="6 8">NB2006</strain>
    </source>
</reference>
<dbReference type="InterPro" id="IPR052155">
    <property type="entry name" value="Biofilm_reg_signaling"/>
</dbReference>
<dbReference type="Gene3D" id="3.20.20.450">
    <property type="entry name" value="EAL domain"/>
    <property type="match status" value="1"/>
</dbReference>
<evidence type="ECO:0000313" key="8">
    <source>
        <dbReference type="Proteomes" id="UP000180175"/>
    </source>
</evidence>
<dbReference type="SMART" id="SM00052">
    <property type="entry name" value="EAL"/>
    <property type="match status" value="1"/>
</dbReference>
<reference evidence="7 8" key="2">
    <citation type="journal article" date="2017" name="Genome Announc.">
        <title>Draft Genome Sequences of Four Alkaliphilic Bacteria Belonging to the Anaerobacillus Genus.</title>
        <authorList>
            <person name="Bassil N.M."/>
            <person name="Lloyd J.R."/>
        </authorList>
    </citation>
    <scope>NUCLEOTIDE SEQUENCE [LARGE SCALE GENOMIC DNA]</scope>
    <source>
        <strain evidence="7 8">NB2006</strain>
    </source>
</reference>
<dbReference type="OrthoDB" id="9759607at2"/>
<dbReference type="AlphaFoldDB" id="A0A1S2LKX4"/>
<proteinExistence type="predicted"/>
<dbReference type="SMART" id="SM00091">
    <property type="entry name" value="PAS"/>
    <property type="match status" value="1"/>
</dbReference>
<evidence type="ECO:0000259" key="3">
    <source>
        <dbReference type="PROSITE" id="PS50113"/>
    </source>
</evidence>
<dbReference type="InterPro" id="IPR000700">
    <property type="entry name" value="PAS-assoc_C"/>
</dbReference>
<evidence type="ECO:0000313" key="6">
    <source>
        <dbReference type="EMBL" id="OIJ12723.1"/>
    </source>
</evidence>
<dbReference type="PROSITE" id="PS50883">
    <property type="entry name" value="EAL"/>
    <property type="match status" value="1"/>
</dbReference>
<dbReference type="NCBIfam" id="TIGR00229">
    <property type="entry name" value="sensory_box"/>
    <property type="match status" value="1"/>
</dbReference>
<dbReference type="Proteomes" id="UP000180175">
    <property type="component" value="Chromosome"/>
</dbReference>
<evidence type="ECO:0000256" key="1">
    <source>
        <dbReference type="SAM" id="Phobius"/>
    </source>
</evidence>
<gene>
    <name evidence="7" type="ORF">AWH56_016170</name>
    <name evidence="6" type="ORF">AWH56_13995</name>
</gene>
<dbReference type="EMBL" id="CP063356">
    <property type="protein sequence ID" value="QOY34260.1"/>
    <property type="molecule type" value="Genomic_DNA"/>
</dbReference>
<dbReference type="RefSeq" id="WP_071317664.1">
    <property type="nucleotide sequence ID" value="NZ_CP063356.2"/>
</dbReference>
<dbReference type="NCBIfam" id="TIGR00254">
    <property type="entry name" value="GGDEF"/>
    <property type="match status" value="1"/>
</dbReference>
<dbReference type="SUPFAM" id="SSF55073">
    <property type="entry name" value="Nucleotide cyclase"/>
    <property type="match status" value="1"/>
</dbReference>
<dbReference type="KEGG" id="aia:AWH56_016170"/>